<sequence>MSERATARRHRPRRRTSTRRRAFLIGGLVTTLGAGAVTGGMLMTASASGPGAGSYRLVNAADSTCLTVPSGGTQLATAACDDSADAQV</sequence>
<dbReference type="PROSITE" id="PS51318">
    <property type="entry name" value="TAT"/>
    <property type="match status" value="1"/>
</dbReference>
<dbReference type="AlphaFoldDB" id="A0A7X1J573"/>
<protein>
    <recommendedName>
        <fullName evidence="3">Ricin B lectin domain-containing protein</fullName>
    </recommendedName>
</protein>
<keyword evidence="2" id="KW-1185">Reference proteome</keyword>
<dbReference type="SUPFAM" id="SSF50370">
    <property type="entry name" value="Ricin B-like lectins"/>
    <property type="match status" value="1"/>
</dbReference>
<dbReference type="InterPro" id="IPR035992">
    <property type="entry name" value="Ricin_B-like_lectins"/>
</dbReference>
<accession>A0A7X1J573</accession>
<dbReference type="Proteomes" id="UP000584670">
    <property type="component" value="Unassembled WGS sequence"/>
</dbReference>
<dbReference type="RefSeq" id="WP_186283683.1">
    <property type="nucleotide sequence ID" value="NZ_JACMSF010000020.1"/>
</dbReference>
<organism evidence="1 2">
    <name type="scientific">Streptomyces cupreus</name>
    <dbReference type="NCBI Taxonomy" id="2759956"/>
    <lineage>
        <taxon>Bacteria</taxon>
        <taxon>Bacillati</taxon>
        <taxon>Actinomycetota</taxon>
        <taxon>Actinomycetes</taxon>
        <taxon>Kitasatosporales</taxon>
        <taxon>Streptomycetaceae</taxon>
        <taxon>Streptomyces</taxon>
    </lineage>
</organism>
<comment type="caution">
    <text evidence="1">The sequence shown here is derived from an EMBL/GenBank/DDBJ whole genome shotgun (WGS) entry which is preliminary data.</text>
</comment>
<evidence type="ECO:0000313" key="1">
    <source>
        <dbReference type="EMBL" id="MBC2903800.1"/>
    </source>
</evidence>
<dbReference type="InterPro" id="IPR006311">
    <property type="entry name" value="TAT_signal"/>
</dbReference>
<proteinExistence type="predicted"/>
<dbReference type="EMBL" id="JACMSF010000020">
    <property type="protein sequence ID" value="MBC2903800.1"/>
    <property type="molecule type" value="Genomic_DNA"/>
</dbReference>
<evidence type="ECO:0008006" key="3">
    <source>
        <dbReference type="Google" id="ProtNLM"/>
    </source>
</evidence>
<dbReference type="CDD" id="cd00161">
    <property type="entry name" value="beta-trefoil_Ricin-like"/>
    <property type="match status" value="1"/>
</dbReference>
<evidence type="ECO:0000313" key="2">
    <source>
        <dbReference type="Proteomes" id="UP000584670"/>
    </source>
</evidence>
<reference evidence="1 2" key="1">
    <citation type="submission" date="2020-08" db="EMBL/GenBank/DDBJ databases">
        <title>Streptomyces sp. PSKA01 genome sequencing and assembly.</title>
        <authorList>
            <person name="Mandal S."/>
            <person name="Maiti P.K."/>
            <person name="Das P."/>
        </authorList>
    </citation>
    <scope>NUCLEOTIDE SEQUENCE [LARGE SCALE GENOMIC DNA]</scope>
    <source>
        <strain evidence="1 2">PSKA01</strain>
    </source>
</reference>
<gene>
    <name evidence="1" type="ORF">H4N64_19670</name>
</gene>
<name>A0A7X1J573_9ACTN</name>